<sequence length="36" mass="4296">MDTWLLEIVTLGKIKLQKMSPKWGNIMPHYFSWFVG</sequence>
<dbReference type="AlphaFoldDB" id="F6HT30"/>
<organism evidence="1 2">
    <name type="scientific">Vitis vinifera</name>
    <name type="common">Grape</name>
    <dbReference type="NCBI Taxonomy" id="29760"/>
    <lineage>
        <taxon>Eukaryota</taxon>
        <taxon>Viridiplantae</taxon>
        <taxon>Streptophyta</taxon>
        <taxon>Embryophyta</taxon>
        <taxon>Tracheophyta</taxon>
        <taxon>Spermatophyta</taxon>
        <taxon>Magnoliopsida</taxon>
        <taxon>eudicotyledons</taxon>
        <taxon>Gunneridae</taxon>
        <taxon>Pentapetalae</taxon>
        <taxon>rosids</taxon>
        <taxon>Vitales</taxon>
        <taxon>Vitaceae</taxon>
        <taxon>Viteae</taxon>
        <taxon>Vitis</taxon>
    </lineage>
</organism>
<proteinExistence type="predicted"/>
<dbReference type="Proteomes" id="UP000009183">
    <property type="component" value="Chromosome 2"/>
</dbReference>
<keyword evidence="2" id="KW-1185">Reference proteome</keyword>
<evidence type="ECO:0000313" key="1">
    <source>
        <dbReference type="EMBL" id="CCB57840.1"/>
    </source>
</evidence>
<dbReference type="PaxDb" id="29760-VIT_02s0012g02430.t01"/>
<evidence type="ECO:0000313" key="2">
    <source>
        <dbReference type="Proteomes" id="UP000009183"/>
    </source>
</evidence>
<accession>F6HT30</accession>
<protein>
    <submittedName>
        <fullName evidence="1">Uncharacterized protein</fullName>
    </submittedName>
</protein>
<name>F6HT30_VITVI</name>
<dbReference type="InParanoid" id="F6HT30"/>
<dbReference type="EMBL" id="FN596247">
    <property type="protein sequence ID" value="CCB57840.1"/>
    <property type="molecule type" value="Genomic_DNA"/>
</dbReference>
<reference evidence="2" key="1">
    <citation type="journal article" date="2007" name="Nature">
        <title>The grapevine genome sequence suggests ancestral hexaploidization in major angiosperm phyla.</title>
        <authorList>
            <consortium name="The French-Italian Public Consortium for Grapevine Genome Characterization."/>
            <person name="Jaillon O."/>
            <person name="Aury J.-M."/>
            <person name="Noel B."/>
            <person name="Policriti A."/>
            <person name="Clepet C."/>
            <person name="Casagrande A."/>
            <person name="Choisne N."/>
            <person name="Aubourg S."/>
            <person name="Vitulo N."/>
            <person name="Jubin C."/>
            <person name="Vezzi A."/>
            <person name="Legeai F."/>
            <person name="Hugueney P."/>
            <person name="Dasilva C."/>
            <person name="Horner D."/>
            <person name="Mica E."/>
            <person name="Jublot D."/>
            <person name="Poulain J."/>
            <person name="Bruyere C."/>
            <person name="Billault A."/>
            <person name="Segurens B."/>
            <person name="Gouyvenoux M."/>
            <person name="Ugarte E."/>
            <person name="Cattonaro F."/>
            <person name="Anthouard V."/>
            <person name="Vico V."/>
            <person name="Del Fabbro C."/>
            <person name="Alaux M."/>
            <person name="Di Gaspero G."/>
            <person name="Dumas V."/>
            <person name="Felice N."/>
            <person name="Paillard S."/>
            <person name="Juman I."/>
            <person name="Moroldo M."/>
            <person name="Scalabrin S."/>
            <person name="Canaguier A."/>
            <person name="Le Clainche I."/>
            <person name="Malacrida G."/>
            <person name="Durand E."/>
            <person name="Pesole G."/>
            <person name="Laucou V."/>
            <person name="Chatelet P."/>
            <person name="Merdinoglu D."/>
            <person name="Delledonne M."/>
            <person name="Pezzotti M."/>
            <person name="Lecharny A."/>
            <person name="Scarpelli C."/>
            <person name="Artiguenave F."/>
            <person name="Pe M.E."/>
            <person name="Valle G."/>
            <person name="Morgante M."/>
            <person name="Caboche M."/>
            <person name="Adam-Blondon A.-F."/>
            <person name="Weissenbach J."/>
            <person name="Quetier F."/>
            <person name="Wincker P."/>
        </authorList>
    </citation>
    <scope>NUCLEOTIDE SEQUENCE [LARGE SCALE GENOMIC DNA]</scope>
    <source>
        <strain evidence="2">cv. Pinot noir / PN40024</strain>
    </source>
</reference>
<gene>
    <name evidence="1" type="ordered locus">VIT_02s0012g02430</name>
</gene>
<dbReference type="HOGENOM" id="CLU_3360731_0_0_1"/>